<dbReference type="PANTHER" id="PTHR43133:SF50">
    <property type="entry name" value="ECF RNA POLYMERASE SIGMA FACTOR SIGM"/>
    <property type="match status" value="1"/>
</dbReference>
<dbReference type="CDD" id="cd06171">
    <property type="entry name" value="Sigma70_r4"/>
    <property type="match status" value="1"/>
</dbReference>
<dbReference type="EMBL" id="JAJVCN010000004">
    <property type="protein sequence ID" value="MCE7010179.1"/>
    <property type="molecule type" value="Genomic_DNA"/>
</dbReference>
<evidence type="ECO:0000256" key="4">
    <source>
        <dbReference type="ARBA" id="ARBA00023125"/>
    </source>
</evidence>
<proteinExistence type="inferred from homology"/>
<keyword evidence="9" id="KW-1185">Reference proteome</keyword>
<dbReference type="Proteomes" id="UP001521150">
    <property type="component" value="Unassembled WGS sequence"/>
</dbReference>
<evidence type="ECO:0000256" key="2">
    <source>
        <dbReference type="ARBA" id="ARBA00023015"/>
    </source>
</evidence>
<dbReference type="InterPro" id="IPR036388">
    <property type="entry name" value="WH-like_DNA-bd_sf"/>
</dbReference>
<dbReference type="InterPro" id="IPR013249">
    <property type="entry name" value="RNA_pol_sigma70_r4_t2"/>
</dbReference>
<evidence type="ECO:0000256" key="1">
    <source>
        <dbReference type="ARBA" id="ARBA00010641"/>
    </source>
</evidence>
<name>A0ABS8ZRG9_9PSEU</name>
<dbReference type="InterPro" id="IPR013325">
    <property type="entry name" value="RNA_pol_sigma_r2"/>
</dbReference>
<evidence type="ECO:0000256" key="5">
    <source>
        <dbReference type="ARBA" id="ARBA00023163"/>
    </source>
</evidence>
<feature type="domain" description="RNA polymerase sigma factor 70 region 4 type 2" evidence="7">
    <location>
        <begin position="110"/>
        <end position="162"/>
    </location>
</feature>
<dbReference type="NCBIfam" id="TIGR02937">
    <property type="entry name" value="sigma70-ECF"/>
    <property type="match status" value="1"/>
</dbReference>
<comment type="caution">
    <text evidence="8">The sequence shown here is derived from an EMBL/GenBank/DDBJ whole genome shotgun (WGS) entry which is preliminary data.</text>
</comment>
<protein>
    <submittedName>
        <fullName evidence="8">SigE family RNA polymerase sigma factor</fullName>
    </submittedName>
</protein>
<dbReference type="InterPro" id="IPR039425">
    <property type="entry name" value="RNA_pol_sigma-70-like"/>
</dbReference>
<dbReference type="Gene3D" id="1.10.1740.10">
    <property type="match status" value="1"/>
</dbReference>
<dbReference type="Pfam" id="PF08281">
    <property type="entry name" value="Sigma70_r4_2"/>
    <property type="match status" value="1"/>
</dbReference>
<keyword evidence="4" id="KW-0238">DNA-binding</keyword>
<dbReference type="InterPro" id="IPR014325">
    <property type="entry name" value="RNA_pol_sigma-E_actinobac"/>
</dbReference>
<dbReference type="Pfam" id="PF04542">
    <property type="entry name" value="Sigma70_r2"/>
    <property type="match status" value="1"/>
</dbReference>
<dbReference type="InterPro" id="IPR013324">
    <property type="entry name" value="RNA_pol_sigma_r3/r4-like"/>
</dbReference>
<dbReference type="NCBIfam" id="TIGR02983">
    <property type="entry name" value="SigE-fam_strep"/>
    <property type="match status" value="1"/>
</dbReference>
<comment type="similarity">
    <text evidence="1">Belongs to the sigma-70 factor family. ECF subfamily.</text>
</comment>
<reference evidence="8 9" key="1">
    <citation type="submission" date="2021-12" db="EMBL/GenBank/DDBJ databases">
        <title>Genome sequence of Kibdelosporangium philippinense ATCC 49844.</title>
        <authorList>
            <person name="Fedorov E.A."/>
            <person name="Omeragic M."/>
            <person name="Shalygina K.F."/>
            <person name="Maclea K.S."/>
        </authorList>
    </citation>
    <scope>NUCLEOTIDE SEQUENCE [LARGE SCALE GENOMIC DNA]</scope>
    <source>
        <strain evidence="8 9">ATCC 49844</strain>
    </source>
</reference>
<evidence type="ECO:0000259" key="7">
    <source>
        <dbReference type="Pfam" id="PF08281"/>
    </source>
</evidence>
<dbReference type="Gene3D" id="1.10.10.10">
    <property type="entry name" value="Winged helix-like DNA-binding domain superfamily/Winged helix DNA-binding domain"/>
    <property type="match status" value="1"/>
</dbReference>
<organism evidence="8 9">
    <name type="scientific">Kibdelosporangium philippinense</name>
    <dbReference type="NCBI Taxonomy" id="211113"/>
    <lineage>
        <taxon>Bacteria</taxon>
        <taxon>Bacillati</taxon>
        <taxon>Actinomycetota</taxon>
        <taxon>Actinomycetes</taxon>
        <taxon>Pseudonocardiales</taxon>
        <taxon>Pseudonocardiaceae</taxon>
        <taxon>Kibdelosporangium</taxon>
    </lineage>
</organism>
<keyword evidence="5" id="KW-0804">Transcription</keyword>
<evidence type="ECO:0000256" key="3">
    <source>
        <dbReference type="ARBA" id="ARBA00023082"/>
    </source>
</evidence>
<gene>
    <name evidence="8" type="ORF">LWC34_46360</name>
</gene>
<keyword evidence="3" id="KW-0731">Sigma factor</keyword>
<dbReference type="SUPFAM" id="SSF88946">
    <property type="entry name" value="Sigma2 domain of RNA polymerase sigma factors"/>
    <property type="match status" value="1"/>
</dbReference>
<evidence type="ECO:0000259" key="6">
    <source>
        <dbReference type="Pfam" id="PF04542"/>
    </source>
</evidence>
<sequence>MFEGPPKRGARWEADYASFVRSRTPALRSTAYVLCGDWHRADDLLQTTLLKLYLVWPRLVRHGELDGYARRVLVRAFLHENRRKWRSREHSAAELPDIQAERDPDHEQRMVVRAALASVPPKQRAVLVLRYWNDLSVEDTAAALGCSEGNVKSQSARGLSTLRKALKGAYA</sequence>
<accession>A0ABS8ZRG9</accession>
<evidence type="ECO:0000313" key="8">
    <source>
        <dbReference type="EMBL" id="MCE7010179.1"/>
    </source>
</evidence>
<dbReference type="SUPFAM" id="SSF88659">
    <property type="entry name" value="Sigma3 and sigma4 domains of RNA polymerase sigma factors"/>
    <property type="match status" value="1"/>
</dbReference>
<dbReference type="RefSeq" id="WP_233731656.1">
    <property type="nucleotide sequence ID" value="NZ_JAJVCN010000004.1"/>
</dbReference>
<dbReference type="InterPro" id="IPR014284">
    <property type="entry name" value="RNA_pol_sigma-70_dom"/>
</dbReference>
<dbReference type="InterPro" id="IPR007627">
    <property type="entry name" value="RNA_pol_sigma70_r2"/>
</dbReference>
<evidence type="ECO:0000313" key="9">
    <source>
        <dbReference type="Proteomes" id="UP001521150"/>
    </source>
</evidence>
<dbReference type="PANTHER" id="PTHR43133">
    <property type="entry name" value="RNA POLYMERASE ECF-TYPE SIGMA FACTO"/>
    <property type="match status" value="1"/>
</dbReference>
<feature type="domain" description="RNA polymerase sigma-70 region 2" evidence="6">
    <location>
        <begin position="20"/>
        <end position="86"/>
    </location>
</feature>
<keyword evidence="2" id="KW-0805">Transcription regulation</keyword>